<evidence type="ECO:0000313" key="1">
    <source>
        <dbReference type="EMBL" id="GHI20353.1"/>
    </source>
</evidence>
<gene>
    <name evidence="1" type="ORF">Shyd_17240</name>
    <name evidence="2" type="ORF">Shyd_18160</name>
    <name evidence="3" type="ORF">Shyd_18470</name>
    <name evidence="4" type="ORF">Shyd_18490</name>
    <name evidence="5" type="ORF">Shyd_41840</name>
    <name evidence="6" type="ORF">Shyd_56030</name>
    <name evidence="7" type="ORF">Shyd_60180</name>
    <name evidence="8" type="ORF">Shyd_60240</name>
    <name evidence="9" type="ORF">Shyd_82040</name>
    <name evidence="10" type="ORF">Shyd_83260</name>
</gene>
<evidence type="ECO:0000313" key="6">
    <source>
        <dbReference type="EMBL" id="GHI24232.1"/>
    </source>
</evidence>
<organism evidence="1 11">
    <name type="scientific">Streptomyces hydrogenans</name>
    <dbReference type="NCBI Taxonomy" id="1873719"/>
    <lineage>
        <taxon>Bacteria</taxon>
        <taxon>Bacillati</taxon>
        <taxon>Actinomycetota</taxon>
        <taxon>Actinomycetes</taxon>
        <taxon>Kitasatosporales</taxon>
        <taxon>Streptomycetaceae</taxon>
        <taxon>Streptomyces</taxon>
    </lineage>
</organism>
<evidence type="ECO:0000313" key="5">
    <source>
        <dbReference type="EMBL" id="GHI22813.1"/>
    </source>
</evidence>
<dbReference type="EMBL" id="BNDW01000015">
    <property type="protein sequence ID" value="GHI20476.1"/>
    <property type="molecule type" value="Genomic_DNA"/>
</dbReference>
<reference evidence="1" key="1">
    <citation type="submission" date="2024-05" db="EMBL/GenBank/DDBJ databases">
        <title>Whole genome shotgun sequence of Streptomyces hydrogenans NBRC 13475.</title>
        <authorList>
            <person name="Komaki H."/>
            <person name="Tamura T."/>
        </authorList>
    </citation>
    <scope>NUCLEOTIDE SEQUENCE</scope>
    <source>
        <strain evidence="1">NBRC 13475</strain>
    </source>
</reference>
<dbReference type="EMBL" id="BNDW01000043">
    <property type="protein sequence ID" value="GHI24232.1"/>
    <property type="molecule type" value="Genomic_DNA"/>
</dbReference>
<dbReference type="EMBL" id="BNDW01000103">
    <property type="protein sequence ID" value="GHI26833.1"/>
    <property type="molecule type" value="Genomic_DNA"/>
</dbReference>
<evidence type="ECO:0000313" key="8">
    <source>
        <dbReference type="EMBL" id="GHI24653.1"/>
    </source>
</evidence>
<keyword evidence="11" id="KW-1185">Reference proteome</keyword>
<evidence type="ECO:0000313" key="3">
    <source>
        <dbReference type="EMBL" id="GHI20476.1"/>
    </source>
</evidence>
<dbReference type="EMBL" id="BNDW01000109">
    <property type="protein sequence ID" value="GHI26955.1"/>
    <property type="molecule type" value="Genomic_DNA"/>
</dbReference>
<dbReference type="EMBL" id="BNDW01000008">
    <property type="protein sequence ID" value="GHI20353.1"/>
    <property type="molecule type" value="Genomic_DNA"/>
</dbReference>
<dbReference type="EMBL" id="BNDW01000027">
    <property type="protein sequence ID" value="GHI22813.1"/>
    <property type="molecule type" value="Genomic_DNA"/>
</dbReference>
<dbReference type="EMBL" id="BNDW01000066">
    <property type="protein sequence ID" value="GHI24647.1"/>
    <property type="molecule type" value="Genomic_DNA"/>
</dbReference>
<evidence type="ECO:0000313" key="10">
    <source>
        <dbReference type="EMBL" id="GHI26955.1"/>
    </source>
</evidence>
<sequence length="266" mass="30061">MTDMTTSGSTEAPDFREPETHLTADFLDSCLQSAGRSFREGELAYLAMTSQIENPIRDRVAYEMHLRFRKTRLDVGREWTGLYTTGENGERAPRAVDLAVVEKPRHRSPYAPTPAGVVEFKAVYAHEARSDGQLNAIYQKVFRDVEKSLTWHYMIMGEVFSVVLLPNLRIVSNRLPYQIMRKIEGKVSFDDFMRRSGQVSDEATVQEVSRHLSRLGPVRDGLIDAGTESGVRVTVPYVILGSVPVETYENLPSLKLVPRQRGQRGK</sequence>
<dbReference type="EMBL" id="BNDW01000067">
    <property type="protein sequence ID" value="GHI24653.1"/>
    <property type="molecule type" value="Genomic_DNA"/>
</dbReference>
<dbReference type="EMBL" id="BNDW01000014">
    <property type="protein sequence ID" value="GHI20445.1"/>
    <property type="molecule type" value="Genomic_DNA"/>
</dbReference>
<evidence type="ECO:0000313" key="7">
    <source>
        <dbReference type="EMBL" id="GHI24647.1"/>
    </source>
</evidence>
<dbReference type="Proteomes" id="UP001052739">
    <property type="component" value="Unassembled WGS sequence"/>
</dbReference>
<name>A0ABQ3P5R2_9ACTN</name>
<protein>
    <submittedName>
        <fullName evidence="1">Uncharacterized protein</fullName>
    </submittedName>
</protein>
<comment type="caution">
    <text evidence="1">The sequence shown here is derived from an EMBL/GenBank/DDBJ whole genome shotgun (WGS) entry which is preliminary data.</text>
</comment>
<dbReference type="RefSeq" id="WP_190224981.1">
    <property type="nucleotide sequence ID" value="NZ_BNBS01000081.1"/>
</dbReference>
<proteinExistence type="predicted"/>
<evidence type="ECO:0000313" key="9">
    <source>
        <dbReference type="EMBL" id="GHI26833.1"/>
    </source>
</evidence>
<evidence type="ECO:0000313" key="11">
    <source>
        <dbReference type="Proteomes" id="UP001052739"/>
    </source>
</evidence>
<accession>A0ABQ3P5R2</accession>
<evidence type="ECO:0000313" key="4">
    <source>
        <dbReference type="EMBL" id="GHI20478.1"/>
    </source>
</evidence>
<evidence type="ECO:0000313" key="2">
    <source>
        <dbReference type="EMBL" id="GHI20445.1"/>
    </source>
</evidence>
<dbReference type="EMBL" id="BNDW01000015">
    <property type="protein sequence ID" value="GHI20478.1"/>
    <property type="molecule type" value="Genomic_DNA"/>
</dbReference>